<feature type="chain" id="PRO_5020555754" evidence="15">
    <location>
        <begin position="23"/>
        <end position="969"/>
    </location>
</feature>
<dbReference type="AlphaFoldDB" id="A0A4R1KUQ2"/>
<keyword evidence="7" id="KW-0677">Repeat</keyword>
<dbReference type="Pfam" id="PF07715">
    <property type="entry name" value="Plug"/>
    <property type="match status" value="1"/>
</dbReference>
<keyword evidence="5 12" id="KW-0812">Transmembrane</keyword>
<evidence type="ECO:0000256" key="1">
    <source>
        <dbReference type="ARBA" id="ARBA00004571"/>
    </source>
</evidence>
<comment type="caution">
    <text evidence="18">The sequence shown here is derived from an EMBL/GenBank/DDBJ whole genome shotgun (WGS) entry which is preliminary data.</text>
</comment>
<dbReference type="PANTHER" id="PTHR30069">
    <property type="entry name" value="TONB-DEPENDENT OUTER MEMBRANE RECEPTOR"/>
    <property type="match status" value="1"/>
</dbReference>
<feature type="short sequence motif" description="TonB C-terminal box" evidence="13">
    <location>
        <begin position="952"/>
        <end position="969"/>
    </location>
</feature>
<keyword evidence="19" id="KW-1185">Reference proteome</keyword>
<keyword evidence="11 12" id="KW-0998">Cell outer membrane</keyword>
<evidence type="ECO:0000313" key="18">
    <source>
        <dbReference type="EMBL" id="TCK68370.1"/>
    </source>
</evidence>
<dbReference type="InterPro" id="IPR039426">
    <property type="entry name" value="TonB-dep_rcpt-like"/>
</dbReference>
<evidence type="ECO:0000256" key="9">
    <source>
        <dbReference type="ARBA" id="ARBA00023136"/>
    </source>
</evidence>
<evidence type="ECO:0000256" key="15">
    <source>
        <dbReference type="SAM" id="SignalP"/>
    </source>
</evidence>
<accession>A0A4R1KUQ2</accession>
<dbReference type="GO" id="GO:0009279">
    <property type="term" value="C:cell outer membrane"/>
    <property type="evidence" value="ECO:0007669"/>
    <property type="project" value="UniProtKB-SubCell"/>
</dbReference>
<dbReference type="InterPro" id="IPR010917">
    <property type="entry name" value="TonB_rcpt_CS"/>
</dbReference>
<dbReference type="NCBIfam" id="TIGR01786">
    <property type="entry name" value="TonB-hemlactrns"/>
    <property type="match status" value="1"/>
</dbReference>
<evidence type="ECO:0000256" key="10">
    <source>
        <dbReference type="ARBA" id="ARBA00023170"/>
    </source>
</evidence>
<evidence type="ECO:0000256" key="11">
    <source>
        <dbReference type="ARBA" id="ARBA00023237"/>
    </source>
</evidence>
<comment type="similarity">
    <text evidence="2">Belongs to the TonB-dependent receptor family. Hemoglobin/haptoglobin binding protein subfamily.</text>
</comment>
<dbReference type="PROSITE" id="PS52016">
    <property type="entry name" value="TONB_DEPENDENT_REC_3"/>
    <property type="match status" value="1"/>
</dbReference>
<feature type="signal peptide" evidence="15">
    <location>
        <begin position="1"/>
        <end position="22"/>
    </location>
</feature>
<dbReference type="PROSITE" id="PS01156">
    <property type="entry name" value="TONB_DEPENDENT_REC_2"/>
    <property type="match status" value="1"/>
</dbReference>
<dbReference type="InterPro" id="IPR000531">
    <property type="entry name" value="Beta-barrel_TonB"/>
</dbReference>
<protein>
    <submittedName>
        <fullName evidence="18">Hemoglobin/transferrin/lactoferrin receptor protein</fullName>
    </submittedName>
</protein>
<dbReference type="SUPFAM" id="SSF56935">
    <property type="entry name" value="Porins"/>
    <property type="match status" value="1"/>
</dbReference>
<reference evidence="18 19" key="1">
    <citation type="submission" date="2019-03" db="EMBL/GenBank/DDBJ databases">
        <title>Genomic Encyclopedia of Type Strains, Phase IV (KMG-IV): sequencing the most valuable type-strain genomes for metagenomic binning, comparative biology and taxonomic classification.</title>
        <authorList>
            <person name="Goeker M."/>
        </authorList>
    </citation>
    <scope>NUCLEOTIDE SEQUENCE [LARGE SCALE GENOMIC DNA]</scope>
    <source>
        <strain evidence="18 19">DSM 10053</strain>
    </source>
</reference>
<dbReference type="GO" id="GO:0044718">
    <property type="term" value="P:siderophore transmembrane transport"/>
    <property type="evidence" value="ECO:0007669"/>
    <property type="project" value="TreeGrafter"/>
</dbReference>
<dbReference type="InterPro" id="IPR010949">
    <property type="entry name" value="TonB_Hb/transfer/lactofer_rcpt"/>
</dbReference>
<dbReference type="PANTHER" id="PTHR30069:SF29">
    <property type="entry name" value="HEMOGLOBIN AND HEMOGLOBIN-HAPTOGLOBIN-BINDING PROTEIN 1-RELATED"/>
    <property type="match status" value="1"/>
</dbReference>
<dbReference type="Pfam" id="PF00593">
    <property type="entry name" value="TonB_dep_Rec_b-barrel"/>
    <property type="match status" value="1"/>
</dbReference>
<keyword evidence="4 12" id="KW-1134">Transmembrane beta strand</keyword>
<dbReference type="Proteomes" id="UP000295496">
    <property type="component" value="Unassembled WGS sequence"/>
</dbReference>
<evidence type="ECO:0000256" key="8">
    <source>
        <dbReference type="ARBA" id="ARBA00023077"/>
    </source>
</evidence>
<dbReference type="InterPro" id="IPR037066">
    <property type="entry name" value="Plug_dom_sf"/>
</dbReference>
<evidence type="ECO:0000256" key="5">
    <source>
        <dbReference type="ARBA" id="ARBA00022692"/>
    </source>
</evidence>
<evidence type="ECO:0000256" key="4">
    <source>
        <dbReference type="ARBA" id="ARBA00022452"/>
    </source>
</evidence>
<keyword evidence="9 12" id="KW-0472">Membrane</keyword>
<dbReference type="Gene3D" id="2.40.170.20">
    <property type="entry name" value="TonB-dependent receptor, beta-barrel domain"/>
    <property type="match status" value="1"/>
</dbReference>
<keyword evidence="6 15" id="KW-0732">Signal</keyword>
<keyword evidence="10 18" id="KW-0675">Receptor</keyword>
<feature type="domain" description="TonB-dependent receptor-like beta-barrel" evidence="16">
    <location>
        <begin position="367"/>
        <end position="920"/>
    </location>
</feature>
<comment type="subcellular location">
    <subcellularLocation>
        <location evidence="1 12">Cell outer membrane</location>
        <topology evidence="1 12">Multi-pass membrane protein</topology>
    </subcellularLocation>
</comment>
<evidence type="ECO:0000256" key="7">
    <source>
        <dbReference type="ARBA" id="ARBA00022737"/>
    </source>
</evidence>
<evidence type="ECO:0000259" key="17">
    <source>
        <dbReference type="Pfam" id="PF07715"/>
    </source>
</evidence>
<evidence type="ECO:0000256" key="14">
    <source>
        <dbReference type="RuleBase" id="RU003357"/>
    </source>
</evidence>
<dbReference type="Gene3D" id="2.170.130.10">
    <property type="entry name" value="TonB-dependent receptor, plug domain"/>
    <property type="match status" value="1"/>
</dbReference>
<evidence type="ECO:0000256" key="2">
    <source>
        <dbReference type="ARBA" id="ARBA00008143"/>
    </source>
</evidence>
<name>A0A4R1KUQ2_9PAST</name>
<dbReference type="EMBL" id="SMGJ01000005">
    <property type="protein sequence ID" value="TCK68370.1"/>
    <property type="molecule type" value="Genomic_DNA"/>
</dbReference>
<organism evidence="18 19">
    <name type="scientific">Lonepinella koalarum</name>
    <dbReference type="NCBI Taxonomy" id="53417"/>
    <lineage>
        <taxon>Bacteria</taxon>
        <taxon>Pseudomonadati</taxon>
        <taxon>Pseudomonadota</taxon>
        <taxon>Gammaproteobacteria</taxon>
        <taxon>Pasteurellales</taxon>
        <taxon>Pasteurellaceae</taxon>
        <taxon>Lonepinella</taxon>
    </lineage>
</organism>
<sequence length="969" mass="111294">MMSFKKSLIASCVLAYCFPVYGQAETVENLDKIVVSTDGEQRQSKDNKVGQTVKTSNQLSKQQVQDSRDLVRYETGVSVVENGRFGSSGYAIRGVDENRVAIVVDGLHQAETLSSQGFKEIFEGYGNFNNTRNSVEIETLKKATIQKGADSIRVGSGALGGSVVFETKDARDYLTEKDWHLGYKTSYSTADNQGLNSVTAAGRYKWFDLLVVHTKRHGHELENYDYKYAQEIQTKIREKADPYTITKESTLVKFSFSPSENNRFTIVYDNYENRSRGHDFSYNLKGSTLNAIEDALRHTNDSSKRKNYGFSYENYSSTPFWDTLKISYSEQKIKNSARTDDYCDGSHCKDLQNPAGLQVKNGSIVDYAGKPIDLKYDDVNDRNYIVGPNNQQYDNQYFNLKRTDQTWFDCSIFDCRQPMTVYKWNGWYQPYTQETITLNSYSDDGKFAKYDQYGYYAVMPSAPGYLEDTYTQRDLDTNTKQLNLDLTKQVNLWGVENNFEYGGAYSRVRKSMTNRTGYRGDHAQWWASRIPTSECGLSSTTYADAILNCPKEELYSFLIPVKMNNKSFYFVDNLVVNQYLDFNLGYRFDTIRYKPDYNPKRDPKLPDDMVKGFVPVNYPYPNLGNMPSYSDYDYDWQQYSAAVDEYNKKKAANEAAEKDNIQANIDYFSKPKKYTKHSYALETGINPTDYIRLQLKYAKGFRAPTNDELYFTFKHPDFSILPNVNLKPEESKNKEIALTFFGDVGFITTSLFRTDYKNFIDLKYLGAKHETNSVGGQARAVAYQYYQNINRDNAKITGIEMHSKLNVGYFLPRLQGLSLSYKYTYQKGRVDGDMPMNAIQPRTSVIGVGYQHPEELCGVDLYVTHASAKKSKDTYNMYWKEEGKSDSSVKWRSDDYTLVDLIGYVKPIKNLTLQAGVYNLTDRKYLTWEFARSIKPFGTSNLIDQETGKGINRFYSPGRNFKLTAELTF</sequence>
<evidence type="ECO:0000256" key="12">
    <source>
        <dbReference type="PROSITE-ProRule" id="PRU01360"/>
    </source>
</evidence>
<proteinExistence type="inferred from homology"/>
<dbReference type="GO" id="GO:0015344">
    <property type="term" value="F:siderophore uptake transmembrane transporter activity"/>
    <property type="evidence" value="ECO:0007669"/>
    <property type="project" value="TreeGrafter"/>
</dbReference>
<feature type="domain" description="TonB-dependent receptor plug" evidence="17">
    <location>
        <begin position="50"/>
        <end position="161"/>
    </location>
</feature>
<keyword evidence="3 12" id="KW-0813">Transport</keyword>
<dbReference type="InterPro" id="IPR012910">
    <property type="entry name" value="Plug_dom"/>
</dbReference>
<evidence type="ECO:0000256" key="6">
    <source>
        <dbReference type="ARBA" id="ARBA00022729"/>
    </source>
</evidence>
<evidence type="ECO:0000256" key="3">
    <source>
        <dbReference type="ARBA" id="ARBA00022448"/>
    </source>
</evidence>
<evidence type="ECO:0000256" key="13">
    <source>
        <dbReference type="PROSITE-ProRule" id="PRU10144"/>
    </source>
</evidence>
<keyword evidence="8 14" id="KW-0798">TonB box</keyword>
<evidence type="ECO:0000259" key="16">
    <source>
        <dbReference type="Pfam" id="PF00593"/>
    </source>
</evidence>
<evidence type="ECO:0000313" key="19">
    <source>
        <dbReference type="Proteomes" id="UP000295496"/>
    </source>
</evidence>
<dbReference type="InterPro" id="IPR036942">
    <property type="entry name" value="Beta-barrel_TonB_sf"/>
</dbReference>
<gene>
    <name evidence="18" type="ORF">EV692_1702</name>
</gene>